<comment type="subcellular location">
    <subcellularLocation>
        <location evidence="9">Cellular thylakoid membrane</location>
        <topology evidence="9">Multi-pass membrane protein</topology>
    </subcellularLocation>
    <subcellularLocation>
        <location evidence="1">Membrane</location>
        <topology evidence="1">Multi-pass membrane protein</topology>
    </subcellularLocation>
</comment>
<evidence type="ECO:0000256" key="4">
    <source>
        <dbReference type="ARBA" id="ARBA00022692"/>
    </source>
</evidence>
<evidence type="ECO:0000256" key="1">
    <source>
        <dbReference type="ARBA" id="ARBA00004141"/>
    </source>
</evidence>
<comment type="caution">
    <text evidence="9">Lacks conserved residue(s) required for the propagation of feature annotation.</text>
</comment>
<dbReference type="SUPFAM" id="SSF81563">
    <property type="entry name" value="Photosystem I reaction center subunit X, PsaK"/>
    <property type="match status" value="1"/>
</dbReference>
<evidence type="ECO:0000256" key="7">
    <source>
        <dbReference type="ARBA" id="ARBA00023078"/>
    </source>
</evidence>
<evidence type="ECO:0000256" key="3">
    <source>
        <dbReference type="ARBA" id="ARBA00022531"/>
    </source>
</evidence>
<keyword evidence="6 9" id="KW-1133">Transmembrane helix</keyword>
<evidence type="ECO:0000256" key="8">
    <source>
        <dbReference type="ARBA" id="ARBA00023136"/>
    </source>
</evidence>
<keyword evidence="3 9" id="KW-0602">Photosynthesis</keyword>
<evidence type="ECO:0000313" key="11">
    <source>
        <dbReference type="Proteomes" id="UP000753908"/>
    </source>
</evidence>
<gene>
    <name evidence="9 10" type="primary">psaK</name>
    <name evidence="10" type="ORF">KME25_13590</name>
</gene>
<reference evidence="10" key="2">
    <citation type="journal article" date="2022" name="Microbiol. Resour. Announc.">
        <title>Metagenome Sequencing to Explore Phylogenomics of Terrestrial Cyanobacteria.</title>
        <authorList>
            <person name="Ward R.D."/>
            <person name="Stajich J.E."/>
            <person name="Johansen J.R."/>
            <person name="Huntemann M."/>
            <person name="Clum A."/>
            <person name="Foster B."/>
            <person name="Foster B."/>
            <person name="Roux S."/>
            <person name="Palaniappan K."/>
            <person name="Varghese N."/>
            <person name="Mukherjee S."/>
            <person name="Reddy T.B.K."/>
            <person name="Daum C."/>
            <person name="Copeland A."/>
            <person name="Chen I.A."/>
            <person name="Ivanova N.N."/>
            <person name="Kyrpides N.C."/>
            <person name="Shapiro N."/>
            <person name="Eloe-Fadrosh E.A."/>
            <person name="Pietrasiak N."/>
        </authorList>
    </citation>
    <scope>NUCLEOTIDE SEQUENCE</scope>
    <source>
        <strain evidence="10">CPER-KK1</strain>
    </source>
</reference>
<dbReference type="InterPro" id="IPR035982">
    <property type="entry name" value="PSI_centre_PsaK_sf"/>
</dbReference>
<evidence type="ECO:0000313" key="10">
    <source>
        <dbReference type="EMBL" id="MBW4545462.1"/>
    </source>
</evidence>
<keyword evidence="4 9" id="KW-0812">Transmembrane</keyword>
<dbReference type="Pfam" id="PF01241">
    <property type="entry name" value="PSI_PSAK"/>
    <property type="match status" value="1"/>
</dbReference>
<dbReference type="GO" id="GO:0015979">
    <property type="term" value="P:photosynthesis"/>
    <property type="evidence" value="ECO:0007669"/>
    <property type="project" value="UniProtKB-UniRule"/>
</dbReference>
<feature type="transmembrane region" description="Helical" evidence="9">
    <location>
        <begin position="33"/>
        <end position="52"/>
    </location>
</feature>
<evidence type="ECO:0000256" key="9">
    <source>
        <dbReference type="HAMAP-Rule" id="MF_00474"/>
    </source>
</evidence>
<dbReference type="InterPro" id="IPR037101">
    <property type="entry name" value="PSI_PsaK_bact"/>
</dbReference>
<comment type="similarity">
    <text evidence="2 9">Belongs to the PsaG/PsaK family.</text>
</comment>
<dbReference type="NCBIfam" id="TIGR03049">
    <property type="entry name" value="PS_I_psaK"/>
    <property type="match status" value="1"/>
</dbReference>
<sequence>MFFVTKGEENLIDLINSILLAAVQPTVADTSTWSWSGSLVMNICVLLGIIIAKIGIRNKGKGPALPLLEPFLGKNFGAPELIAGASIGHLLGVGAILGLTNIGLIT</sequence>
<protein>
    <recommendedName>
        <fullName evidence="9">Photosystem I reaction center subunit PsaK</fullName>
    </recommendedName>
    <alternativeName>
        <fullName evidence="9">Photosystem I subunit X</fullName>
    </alternativeName>
</protein>
<accession>A0A951PM15</accession>
<evidence type="ECO:0000256" key="2">
    <source>
        <dbReference type="ARBA" id="ARBA00006458"/>
    </source>
</evidence>
<dbReference type="InterPro" id="IPR017492">
    <property type="entry name" value="PSI_PsaK"/>
</dbReference>
<reference evidence="10" key="1">
    <citation type="submission" date="2021-05" db="EMBL/GenBank/DDBJ databases">
        <authorList>
            <person name="Pietrasiak N."/>
            <person name="Ward R."/>
            <person name="Stajich J.E."/>
            <person name="Kurbessoian T."/>
        </authorList>
    </citation>
    <scope>NUCLEOTIDE SEQUENCE</scope>
    <source>
        <strain evidence="10">CPER-KK1</strain>
    </source>
</reference>
<comment type="caution">
    <text evidence="10">The sequence shown here is derived from an EMBL/GenBank/DDBJ whole genome shotgun (WGS) entry which is preliminary data.</text>
</comment>
<dbReference type="InterPro" id="IPR000549">
    <property type="entry name" value="PSI_PsaG/PsaK"/>
</dbReference>
<dbReference type="Proteomes" id="UP000753908">
    <property type="component" value="Unassembled WGS sequence"/>
</dbReference>
<dbReference type="AlphaFoldDB" id="A0A951PM15"/>
<keyword evidence="8 9" id="KW-0472">Membrane</keyword>
<keyword evidence="7 9" id="KW-0793">Thylakoid</keyword>
<dbReference type="GO" id="GO:0031676">
    <property type="term" value="C:plasma membrane-derived thylakoid membrane"/>
    <property type="evidence" value="ECO:0007669"/>
    <property type="project" value="UniProtKB-SubCell"/>
</dbReference>
<dbReference type="GO" id="GO:0009522">
    <property type="term" value="C:photosystem I"/>
    <property type="evidence" value="ECO:0007669"/>
    <property type="project" value="UniProtKB-KW"/>
</dbReference>
<keyword evidence="5 9" id="KW-0603">Photosystem I</keyword>
<proteinExistence type="inferred from homology"/>
<dbReference type="EMBL" id="JAHHIF010000015">
    <property type="protein sequence ID" value="MBW4545462.1"/>
    <property type="molecule type" value="Genomic_DNA"/>
</dbReference>
<dbReference type="Gene3D" id="1.20.860.20">
    <property type="entry name" value="Photosystem I PsaK, reaction centre"/>
    <property type="match status" value="1"/>
</dbReference>
<evidence type="ECO:0000256" key="6">
    <source>
        <dbReference type="ARBA" id="ARBA00022989"/>
    </source>
</evidence>
<organism evidence="10 11">
    <name type="scientific">Symplocastrum torsivum CPER-KK1</name>
    <dbReference type="NCBI Taxonomy" id="450513"/>
    <lineage>
        <taxon>Bacteria</taxon>
        <taxon>Bacillati</taxon>
        <taxon>Cyanobacteriota</taxon>
        <taxon>Cyanophyceae</taxon>
        <taxon>Oscillatoriophycideae</taxon>
        <taxon>Oscillatoriales</taxon>
        <taxon>Microcoleaceae</taxon>
        <taxon>Symplocastrum</taxon>
    </lineage>
</organism>
<name>A0A951PM15_9CYAN</name>
<evidence type="ECO:0000256" key="5">
    <source>
        <dbReference type="ARBA" id="ARBA00022836"/>
    </source>
</evidence>
<dbReference type="HAMAP" id="MF_00474">
    <property type="entry name" value="PSI_PsaK"/>
    <property type="match status" value="1"/>
</dbReference>